<sequence>MKKFLNINKIFVILFFSFFNFSFSQVREQKNDSTPEVYKKIEDFSGKSKSTKFLHRLIFKKKKKTVNRTNPTLKQNYSQVEGKIIRQIHIDSHDPFGYSLTDTTEVANNWFEKAGNKAHLKSKDFAIKNFLIFKKNKPLDSLLVIESERLIRDQKFIRDVKIETKAVAGSPDSVDVYITTLDSWSLVPTGSLSKSKMKLKLRDYNYLGLGHQVKVSFENRFDDGKTAYDVLYSMPNFQNTYISTAVGYTTDLDGYKRKYLDLERPFYSAYAKWAGGFYVDEQIMQKWLPDSNDDLFAQDFKYQSQDVWAGFSLQLFKGESERERTTNIITAGRLLNINYREKPAVEFDSIGYFSNETFYLGSIGISSRQFIEDTYIFRDGVTENVPIGNIFAVTAGNQYKNKRNRLYLGAKMAHGNYYKWGYFSASMEYGTFLNESKLEQTTYSFTANYFTNLIPLGSKWKMRQFIKPQILIGTNRLNSVGDRLTIDETNDFQDFYDSNNSLNTSTGIPDFDSNLLGTSKFMLSLQTQLYPPWEFIGFRFNPYFNMNMALLGDENTRIISSKIYSSFSVGVILKNDYLVFNSIQLSLTYYPSIPNEGTNIFSANALSMDDFGLQGFELGKPAPVWYN</sequence>
<name>A0A5D0R4P2_9FLAO</name>
<evidence type="ECO:0000313" key="1">
    <source>
        <dbReference type="EMBL" id="TYB75831.1"/>
    </source>
</evidence>
<accession>A0A5D0R4P2</accession>
<dbReference type="AlphaFoldDB" id="A0A5D0R4P2"/>
<dbReference type="OrthoDB" id="1110633at2"/>
<dbReference type="RefSeq" id="WP_148404850.1">
    <property type="nucleotide sequence ID" value="NZ_VSKK01000004.1"/>
</dbReference>
<organism evidence="1 2">
    <name type="scientific">Bizionia myxarmorum</name>
    <dbReference type="NCBI Taxonomy" id="291186"/>
    <lineage>
        <taxon>Bacteria</taxon>
        <taxon>Pseudomonadati</taxon>
        <taxon>Bacteroidota</taxon>
        <taxon>Flavobacteriia</taxon>
        <taxon>Flavobacteriales</taxon>
        <taxon>Flavobacteriaceae</taxon>
        <taxon>Bizionia</taxon>
    </lineage>
</organism>
<comment type="caution">
    <text evidence="1">The sequence shown here is derived from an EMBL/GenBank/DDBJ whole genome shotgun (WGS) entry which is preliminary data.</text>
</comment>
<gene>
    <name evidence="1" type="ORF">ES674_13485</name>
</gene>
<protein>
    <submittedName>
        <fullName evidence="1">Uncharacterized protein</fullName>
    </submittedName>
</protein>
<evidence type="ECO:0000313" key="2">
    <source>
        <dbReference type="Proteomes" id="UP000323720"/>
    </source>
</evidence>
<keyword evidence="2" id="KW-1185">Reference proteome</keyword>
<dbReference type="Proteomes" id="UP000323720">
    <property type="component" value="Unassembled WGS sequence"/>
</dbReference>
<dbReference type="EMBL" id="VSKK01000004">
    <property type="protein sequence ID" value="TYB75831.1"/>
    <property type="molecule type" value="Genomic_DNA"/>
</dbReference>
<proteinExistence type="predicted"/>
<reference evidence="1 2" key="1">
    <citation type="submission" date="2019-08" db="EMBL/GenBank/DDBJ databases">
        <title>Genomes of Antarctic Bizionia species.</title>
        <authorList>
            <person name="Bowman J.P."/>
        </authorList>
    </citation>
    <scope>NUCLEOTIDE SEQUENCE [LARGE SCALE GENOMIC DNA]</scope>
    <source>
        <strain evidence="1 2">ADA-4</strain>
    </source>
</reference>